<keyword evidence="2" id="KW-1185">Reference proteome</keyword>
<proteinExistence type="predicted"/>
<name>A0ABR3L026_TRISP</name>
<evidence type="ECO:0000313" key="1">
    <source>
        <dbReference type="EMBL" id="KAL1244977.1"/>
    </source>
</evidence>
<accession>A0ABR3L026</accession>
<dbReference type="EMBL" id="JBEUSY010000120">
    <property type="protein sequence ID" value="KAL1244977.1"/>
    <property type="molecule type" value="Genomic_DNA"/>
</dbReference>
<sequence>MSDLNLEKKCSKTYPTVVDVDHIVDQLWAMLYDDVQWTCCCQQVVVVDVDGGTVGKKLQTDVTMVEGRAF</sequence>
<organism evidence="1 2">
    <name type="scientific">Trichinella spiralis</name>
    <name type="common">Trichina worm</name>
    <dbReference type="NCBI Taxonomy" id="6334"/>
    <lineage>
        <taxon>Eukaryota</taxon>
        <taxon>Metazoa</taxon>
        <taxon>Ecdysozoa</taxon>
        <taxon>Nematoda</taxon>
        <taxon>Enoplea</taxon>
        <taxon>Dorylaimia</taxon>
        <taxon>Trichinellida</taxon>
        <taxon>Trichinellidae</taxon>
        <taxon>Trichinella</taxon>
    </lineage>
</organism>
<dbReference type="Proteomes" id="UP001558632">
    <property type="component" value="Unassembled WGS sequence"/>
</dbReference>
<reference evidence="1 2" key="1">
    <citation type="submission" date="2024-07" db="EMBL/GenBank/DDBJ databases">
        <title>Enhanced genomic and transcriptomic resources for Trichinella pseudospiralis and T. spiralis underpin the discovery of pronounced molecular differences between stages and species.</title>
        <authorList>
            <person name="Pasi K.K."/>
            <person name="La Rosa G."/>
            <person name="Gomez-Morales M.A."/>
            <person name="Tosini F."/>
            <person name="Sumanam S."/>
            <person name="Young N.D."/>
            <person name="Chang B.C."/>
            <person name="Robin G.B."/>
        </authorList>
    </citation>
    <scope>NUCLEOTIDE SEQUENCE [LARGE SCALE GENOMIC DNA]</scope>
    <source>
        <strain evidence="1">ISS534</strain>
    </source>
</reference>
<comment type="caution">
    <text evidence="1">The sequence shown here is derived from an EMBL/GenBank/DDBJ whole genome shotgun (WGS) entry which is preliminary data.</text>
</comment>
<protein>
    <submittedName>
        <fullName evidence="1">Rhotekin-2</fullName>
    </submittedName>
</protein>
<gene>
    <name evidence="1" type="ORF">TSPI_07882</name>
</gene>
<evidence type="ECO:0000313" key="2">
    <source>
        <dbReference type="Proteomes" id="UP001558632"/>
    </source>
</evidence>